<evidence type="ECO:0000313" key="2">
    <source>
        <dbReference type="Proteomes" id="UP000309676"/>
    </source>
</evidence>
<proteinExistence type="predicted"/>
<sequence>MKNTLIERQKELAALLDKMKPFEKETIVRCAEDARARLTEVKPIVADVVEALEQLRKWENDNWYQAAHAYSIEALVPHTDALFDDAEEAEVLALWFARAYLAKMELMPEAARWEELQDARALLLQAGKALGDFLRREAELPEPAGV</sequence>
<protein>
    <submittedName>
        <fullName evidence="1">Uncharacterized protein</fullName>
    </submittedName>
</protein>
<name>A0A5R9G3N1_9BACL</name>
<organism evidence="1 2">
    <name type="scientific">Paenibacillus antri</name>
    <dbReference type="NCBI Taxonomy" id="2582848"/>
    <lineage>
        <taxon>Bacteria</taxon>
        <taxon>Bacillati</taxon>
        <taxon>Bacillota</taxon>
        <taxon>Bacilli</taxon>
        <taxon>Bacillales</taxon>
        <taxon>Paenibacillaceae</taxon>
        <taxon>Paenibacillus</taxon>
    </lineage>
</organism>
<dbReference type="Proteomes" id="UP000309676">
    <property type="component" value="Unassembled WGS sequence"/>
</dbReference>
<dbReference type="EMBL" id="VCIW01000015">
    <property type="protein sequence ID" value="TLS50431.1"/>
    <property type="molecule type" value="Genomic_DNA"/>
</dbReference>
<evidence type="ECO:0000313" key="1">
    <source>
        <dbReference type="EMBL" id="TLS50431.1"/>
    </source>
</evidence>
<accession>A0A5R9G3N1</accession>
<keyword evidence="2" id="KW-1185">Reference proteome</keyword>
<dbReference type="AlphaFoldDB" id="A0A5R9G3N1"/>
<reference evidence="1 2" key="1">
    <citation type="submission" date="2019-05" db="EMBL/GenBank/DDBJ databases">
        <authorList>
            <person name="Narsing Rao M.P."/>
            <person name="Li W.J."/>
        </authorList>
    </citation>
    <scope>NUCLEOTIDE SEQUENCE [LARGE SCALE GENOMIC DNA]</scope>
    <source>
        <strain evidence="1 2">SYSU_K30003</strain>
    </source>
</reference>
<comment type="caution">
    <text evidence="1">The sequence shown here is derived from an EMBL/GenBank/DDBJ whole genome shotgun (WGS) entry which is preliminary data.</text>
</comment>
<gene>
    <name evidence="1" type="ORF">FE782_20625</name>
</gene>
<dbReference type="RefSeq" id="WP_138196149.1">
    <property type="nucleotide sequence ID" value="NZ_VCIW01000015.1"/>
</dbReference>